<dbReference type="GO" id="GO:0003676">
    <property type="term" value="F:nucleic acid binding"/>
    <property type="evidence" value="ECO:0007669"/>
    <property type="project" value="InterPro"/>
</dbReference>
<keyword evidence="1" id="KW-0862">Zinc</keyword>
<dbReference type="OrthoDB" id="1108119at2759"/>
<name>A0A9Q0YIP1_HOLLE</name>
<dbReference type="Pfam" id="PF00098">
    <property type="entry name" value="zf-CCHC"/>
    <property type="match status" value="1"/>
</dbReference>
<dbReference type="PANTHER" id="PTHR46888">
    <property type="entry name" value="ZINC KNUCKLE DOMAINCONTAINING PROTEIN-RELATED"/>
    <property type="match status" value="1"/>
</dbReference>
<gene>
    <name evidence="4" type="ORF">HOLleu_35583</name>
</gene>
<evidence type="ECO:0000259" key="3">
    <source>
        <dbReference type="PROSITE" id="PS50158"/>
    </source>
</evidence>
<dbReference type="GO" id="GO:0004190">
    <property type="term" value="F:aspartic-type endopeptidase activity"/>
    <property type="evidence" value="ECO:0007669"/>
    <property type="project" value="InterPro"/>
</dbReference>
<dbReference type="EMBL" id="JAIZAY010000019">
    <property type="protein sequence ID" value="KAJ8023233.1"/>
    <property type="molecule type" value="Genomic_DNA"/>
</dbReference>
<feature type="region of interest" description="Disordered" evidence="2">
    <location>
        <begin position="81"/>
        <end position="121"/>
    </location>
</feature>
<dbReference type="InterPro" id="IPR021109">
    <property type="entry name" value="Peptidase_aspartic_dom_sf"/>
</dbReference>
<accession>A0A9Q0YIP1</accession>
<keyword evidence="1" id="KW-0863">Zinc-finger</keyword>
<dbReference type="AlphaFoldDB" id="A0A9Q0YIP1"/>
<proteinExistence type="predicted"/>
<feature type="domain" description="CCHC-type" evidence="3">
    <location>
        <begin position="61"/>
        <end position="75"/>
    </location>
</feature>
<organism evidence="4 5">
    <name type="scientific">Holothuria leucospilota</name>
    <name type="common">Black long sea cucumber</name>
    <name type="synonym">Mertensiothuria leucospilota</name>
    <dbReference type="NCBI Taxonomy" id="206669"/>
    <lineage>
        <taxon>Eukaryota</taxon>
        <taxon>Metazoa</taxon>
        <taxon>Echinodermata</taxon>
        <taxon>Eleutherozoa</taxon>
        <taxon>Echinozoa</taxon>
        <taxon>Holothuroidea</taxon>
        <taxon>Aspidochirotacea</taxon>
        <taxon>Aspidochirotida</taxon>
        <taxon>Holothuriidae</taxon>
        <taxon>Holothuria</taxon>
    </lineage>
</organism>
<dbReference type="Pfam" id="PF13975">
    <property type="entry name" value="gag-asp_proteas"/>
    <property type="match status" value="1"/>
</dbReference>
<dbReference type="GO" id="GO:0008270">
    <property type="term" value="F:zinc ion binding"/>
    <property type="evidence" value="ECO:0007669"/>
    <property type="project" value="UniProtKB-KW"/>
</dbReference>
<dbReference type="PROSITE" id="PS50158">
    <property type="entry name" value="ZF_CCHC"/>
    <property type="match status" value="1"/>
</dbReference>
<dbReference type="Proteomes" id="UP001152320">
    <property type="component" value="Chromosome 19"/>
</dbReference>
<evidence type="ECO:0000313" key="5">
    <source>
        <dbReference type="Proteomes" id="UP001152320"/>
    </source>
</evidence>
<keyword evidence="1" id="KW-0479">Metal-binding</keyword>
<dbReference type="InterPro" id="IPR001878">
    <property type="entry name" value="Znf_CCHC"/>
</dbReference>
<dbReference type="SMART" id="SM00343">
    <property type="entry name" value="ZnF_C2HC"/>
    <property type="match status" value="1"/>
</dbReference>
<evidence type="ECO:0000313" key="4">
    <source>
        <dbReference type="EMBL" id="KAJ8023233.1"/>
    </source>
</evidence>
<comment type="caution">
    <text evidence="4">The sequence shown here is derived from an EMBL/GenBank/DDBJ whole genome shotgun (WGS) entry which is preliminary data.</text>
</comment>
<evidence type="ECO:0000256" key="2">
    <source>
        <dbReference type="SAM" id="MobiDB-lite"/>
    </source>
</evidence>
<dbReference type="Gene3D" id="4.10.60.10">
    <property type="entry name" value="Zinc finger, CCHC-type"/>
    <property type="match status" value="1"/>
</dbReference>
<feature type="compositionally biased region" description="Basic and acidic residues" evidence="2">
    <location>
        <begin position="25"/>
        <end position="46"/>
    </location>
</feature>
<sequence length="190" mass="20961">MQITDDAPEDKSESPSMPQIVQMLKDMKSTLTELKDRQQSVKREKSGAGGQKNRRIASRECYNCGELGHFKYECPHPLKDGSSKPVKRAGVGSVGPSPTHDRQRWPTKGVDPTQIHTSRPCNPIDASGAFVTVKIHERPVHLLVDTGATVTLISERTFQDLPPSVQAELKSKDKFVLMADGSSKIRDKGQ</sequence>
<dbReference type="CDD" id="cd00303">
    <property type="entry name" value="retropepsin_like"/>
    <property type="match status" value="1"/>
</dbReference>
<dbReference type="GO" id="GO:0006508">
    <property type="term" value="P:proteolysis"/>
    <property type="evidence" value="ECO:0007669"/>
    <property type="project" value="InterPro"/>
</dbReference>
<feature type="region of interest" description="Disordered" evidence="2">
    <location>
        <begin position="1"/>
        <end position="57"/>
    </location>
</feature>
<protein>
    <recommendedName>
        <fullName evidence="3">CCHC-type domain-containing protein</fullName>
    </recommendedName>
</protein>
<dbReference type="SUPFAM" id="SSF50630">
    <property type="entry name" value="Acid proteases"/>
    <property type="match status" value="1"/>
</dbReference>
<evidence type="ECO:0000256" key="1">
    <source>
        <dbReference type="PROSITE-ProRule" id="PRU00047"/>
    </source>
</evidence>
<keyword evidence="5" id="KW-1185">Reference proteome</keyword>
<dbReference type="InterPro" id="IPR036875">
    <property type="entry name" value="Znf_CCHC_sf"/>
</dbReference>
<dbReference type="InterPro" id="IPR001969">
    <property type="entry name" value="Aspartic_peptidase_AS"/>
</dbReference>
<dbReference type="Gene3D" id="2.40.70.10">
    <property type="entry name" value="Acid Proteases"/>
    <property type="match status" value="1"/>
</dbReference>
<dbReference type="PANTHER" id="PTHR46888:SF1">
    <property type="entry name" value="RIBONUCLEASE H"/>
    <property type="match status" value="1"/>
</dbReference>
<reference evidence="4" key="1">
    <citation type="submission" date="2021-10" db="EMBL/GenBank/DDBJ databases">
        <title>Tropical sea cucumber genome reveals ecological adaptation and Cuvierian tubules defense mechanism.</title>
        <authorList>
            <person name="Chen T."/>
        </authorList>
    </citation>
    <scope>NUCLEOTIDE SEQUENCE</scope>
    <source>
        <strain evidence="4">Nanhai2018</strain>
        <tissue evidence="4">Muscle</tissue>
    </source>
</reference>
<dbReference type="SUPFAM" id="SSF57756">
    <property type="entry name" value="Retrovirus zinc finger-like domains"/>
    <property type="match status" value="1"/>
</dbReference>
<dbReference type="PROSITE" id="PS00141">
    <property type="entry name" value="ASP_PROTEASE"/>
    <property type="match status" value="1"/>
</dbReference>